<dbReference type="Gene3D" id="3.40.50.300">
    <property type="entry name" value="P-loop containing nucleotide triphosphate hydrolases"/>
    <property type="match status" value="2"/>
</dbReference>
<dbReference type="Proteomes" id="UP000314980">
    <property type="component" value="Unassembled WGS sequence"/>
</dbReference>
<reference evidence="6" key="3">
    <citation type="submission" date="2025-09" db="UniProtKB">
        <authorList>
            <consortium name="Ensembl"/>
        </authorList>
    </citation>
    <scope>IDENTIFICATION</scope>
</reference>
<dbReference type="GO" id="GO:0005525">
    <property type="term" value="F:GTP binding"/>
    <property type="evidence" value="ECO:0007669"/>
    <property type="project" value="UniProtKB-KW"/>
</dbReference>
<evidence type="ECO:0000259" key="5">
    <source>
        <dbReference type="PROSITE" id="PS51720"/>
    </source>
</evidence>
<organism evidence="6 7">
    <name type="scientific">Lates calcarifer</name>
    <name type="common">Barramundi</name>
    <name type="synonym">Holocentrus calcarifer</name>
    <dbReference type="NCBI Taxonomy" id="8187"/>
    <lineage>
        <taxon>Eukaryota</taxon>
        <taxon>Metazoa</taxon>
        <taxon>Chordata</taxon>
        <taxon>Craniata</taxon>
        <taxon>Vertebrata</taxon>
        <taxon>Euteleostomi</taxon>
        <taxon>Actinopterygii</taxon>
        <taxon>Neopterygii</taxon>
        <taxon>Teleostei</taxon>
        <taxon>Neoteleostei</taxon>
        <taxon>Acanthomorphata</taxon>
        <taxon>Carangaria</taxon>
        <taxon>Carangaria incertae sedis</taxon>
        <taxon>Centropomidae</taxon>
        <taxon>Lates</taxon>
    </lineage>
</organism>
<dbReference type="PANTHER" id="PTHR10903">
    <property type="entry name" value="GTPASE, IMAP FAMILY MEMBER-RELATED"/>
    <property type="match status" value="1"/>
</dbReference>
<dbReference type="InterPro" id="IPR006703">
    <property type="entry name" value="G_AIG1"/>
</dbReference>
<dbReference type="GeneTree" id="ENSGT01120000271858"/>
<feature type="region of interest" description="Disordered" evidence="4">
    <location>
        <begin position="126"/>
        <end position="146"/>
    </location>
</feature>
<keyword evidence="7" id="KW-1185">Reference proteome</keyword>
<keyword evidence="3" id="KW-0342">GTP-binding</keyword>
<evidence type="ECO:0000256" key="4">
    <source>
        <dbReference type="SAM" id="MobiDB-lite"/>
    </source>
</evidence>
<dbReference type="InterPro" id="IPR027417">
    <property type="entry name" value="P-loop_NTPase"/>
</dbReference>
<accession>A0A4W6E724</accession>
<dbReference type="PROSITE" id="PS51720">
    <property type="entry name" value="G_AIG1"/>
    <property type="match status" value="1"/>
</dbReference>
<comment type="similarity">
    <text evidence="1">Belongs to the TRAFAC class TrmE-Era-EngA-EngB-Septin-like GTPase superfamily. AIG1/Toc34/Toc159-like paraseptin GTPase family. IAN subfamily.</text>
</comment>
<dbReference type="Ensembl" id="ENSLCAT00010033833.1">
    <property type="protein sequence ID" value="ENSLCAP00010033044.1"/>
    <property type="gene ID" value="ENSLCAG00010015557.1"/>
</dbReference>
<dbReference type="PANTHER" id="PTHR10903:SF170">
    <property type="entry name" value="GTPASE IMAP FAMILY MEMBER 7"/>
    <property type="match status" value="1"/>
</dbReference>
<evidence type="ECO:0000313" key="6">
    <source>
        <dbReference type="Ensembl" id="ENSLCAP00010033044.1"/>
    </source>
</evidence>
<dbReference type="AlphaFoldDB" id="A0A4W6E724"/>
<evidence type="ECO:0000256" key="2">
    <source>
        <dbReference type="ARBA" id="ARBA00022741"/>
    </source>
</evidence>
<sequence>RLNNEFVFSPTELGDPDLRMVLVGKTGSGKSSSGNTILKKKVFKSEMLSSSVTAECQKETGEFEGQTLALIDTPGLFDTRKTEEELKKEIARCISLAAPGPHVFLIVIQAEGVWRKGSRLHHGAVHTWGQPGEEKRHHVFNNEDDDPSQVRELLDKINSMVQRNGGSCYTNEMFQEAERAIREEMERLQRENPDLKPAEARRGAELVNLFILQMIELRSHGNNRQHNLCLVRFRRSSWFRLKFLVEEKTKTIRFKQEVTPALSVCLFDPTSS</sequence>
<evidence type="ECO:0000256" key="1">
    <source>
        <dbReference type="ARBA" id="ARBA00008535"/>
    </source>
</evidence>
<proteinExistence type="inferred from homology"/>
<reference evidence="7" key="1">
    <citation type="submission" date="2015-09" db="EMBL/GenBank/DDBJ databases">
        <authorList>
            <person name="Sai Rama Sridatta P."/>
        </authorList>
    </citation>
    <scope>NUCLEOTIDE SEQUENCE [LARGE SCALE GENOMIC DNA]</scope>
</reference>
<dbReference type="InterPro" id="IPR045058">
    <property type="entry name" value="GIMA/IAN/Toc"/>
</dbReference>
<reference evidence="6" key="2">
    <citation type="submission" date="2025-08" db="UniProtKB">
        <authorList>
            <consortium name="Ensembl"/>
        </authorList>
    </citation>
    <scope>IDENTIFICATION</scope>
</reference>
<dbReference type="SUPFAM" id="SSF52540">
    <property type="entry name" value="P-loop containing nucleoside triphosphate hydrolases"/>
    <property type="match status" value="1"/>
</dbReference>
<evidence type="ECO:0000313" key="7">
    <source>
        <dbReference type="Proteomes" id="UP000314980"/>
    </source>
</evidence>
<keyword evidence="2" id="KW-0547">Nucleotide-binding</keyword>
<dbReference type="Pfam" id="PF04548">
    <property type="entry name" value="AIG1"/>
    <property type="match status" value="2"/>
</dbReference>
<protein>
    <recommendedName>
        <fullName evidence="5">AIG1-type G domain-containing protein</fullName>
    </recommendedName>
</protein>
<name>A0A4W6E724_LATCA</name>
<evidence type="ECO:0000256" key="3">
    <source>
        <dbReference type="ARBA" id="ARBA00023134"/>
    </source>
</evidence>
<feature type="domain" description="AIG1-type G" evidence="5">
    <location>
        <begin position="15"/>
        <end position="235"/>
    </location>
</feature>